<reference evidence="2" key="2">
    <citation type="submission" date="2020-07" db="EMBL/GenBank/DDBJ databases">
        <authorList>
            <person name="Vera ALvarez R."/>
            <person name="Arias-Moreno D.M."/>
            <person name="Jimenez-Jacinto V."/>
            <person name="Jimenez-Bremont J.F."/>
            <person name="Swaminathan K."/>
            <person name="Moose S.P."/>
            <person name="Guerrero-Gonzalez M.L."/>
            <person name="Marino-Ramirez L."/>
            <person name="Landsman D."/>
            <person name="Rodriguez-Kessler M."/>
            <person name="Delgado-Sanchez P."/>
        </authorList>
    </citation>
    <scope>NUCLEOTIDE SEQUENCE</scope>
    <source>
        <tissue evidence="2">Cladode</tissue>
    </source>
</reference>
<reference evidence="2" key="1">
    <citation type="journal article" date="2013" name="J. Plant Res.">
        <title>Effect of fungi and light on seed germination of three Opuntia species from semiarid lands of central Mexico.</title>
        <authorList>
            <person name="Delgado-Sanchez P."/>
            <person name="Jimenez-Bremont J.F."/>
            <person name="Guerrero-Gonzalez Mde L."/>
            <person name="Flores J."/>
        </authorList>
    </citation>
    <scope>NUCLEOTIDE SEQUENCE</scope>
    <source>
        <tissue evidence="2">Cladode</tissue>
    </source>
</reference>
<sequence>MLKRKMGTAVMPAIFLQIVILTSPSSHSQILRHVGKSIHLWRSVIFQSGWRSVVFQSDLSESEAYIMSWIATDSVSQESPNNHLRYMKCFLRNLRRFALHHCSISLTHPGYHIFYSIDSGLLLALSLSQSLTPRGPRMKRVS</sequence>
<feature type="signal peptide" evidence="1">
    <location>
        <begin position="1"/>
        <end position="28"/>
    </location>
</feature>
<protein>
    <submittedName>
        <fullName evidence="2">Uncharacterized protein</fullName>
    </submittedName>
</protein>
<name>A0A7C9DIW2_OPUST</name>
<feature type="chain" id="PRO_5027976690" evidence="1">
    <location>
        <begin position="29"/>
        <end position="142"/>
    </location>
</feature>
<accession>A0A7C9DIW2</accession>
<proteinExistence type="predicted"/>
<dbReference type="EMBL" id="GISG01129936">
    <property type="protein sequence ID" value="MBA4642827.1"/>
    <property type="molecule type" value="Transcribed_RNA"/>
</dbReference>
<organism evidence="2">
    <name type="scientific">Opuntia streptacantha</name>
    <name type="common">Prickly pear cactus</name>
    <name type="synonym">Opuntia cardona</name>
    <dbReference type="NCBI Taxonomy" id="393608"/>
    <lineage>
        <taxon>Eukaryota</taxon>
        <taxon>Viridiplantae</taxon>
        <taxon>Streptophyta</taxon>
        <taxon>Embryophyta</taxon>
        <taxon>Tracheophyta</taxon>
        <taxon>Spermatophyta</taxon>
        <taxon>Magnoliopsida</taxon>
        <taxon>eudicotyledons</taxon>
        <taxon>Gunneridae</taxon>
        <taxon>Pentapetalae</taxon>
        <taxon>Caryophyllales</taxon>
        <taxon>Cactineae</taxon>
        <taxon>Cactaceae</taxon>
        <taxon>Opuntioideae</taxon>
        <taxon>Opuntia</taxon>
    </lineage>
</organism>
<dbReference type="AlphaFoldDB" id="A0A7C9DIW2"/>
<keyword evidence="1" id="KW-0732">Signal</keyword>
<evidence type="ECO:0000313" key="2">
    <source>
        <dbReference type="EMBL" id="MBA4642827.1"/>
    </source>
</evidence>
<evidence type="ECO:0000256" key="1">
    <source>
        <dbReference type="SAM" id="SignalP"/>
    </source>
</evidence>